<comment type="caution">
    <text evidence="1">The sequence shown here is derived from an EMBL/GenBank/DDBJ whole genome shotgun (WGS) entry which is preliminary data.</text>
</comment>
<organism evidence="1 2">
    <name type="scientific">Trifolium pratense</name>
    <name type="common">Red clover</name>
    <dbReference type="NCBI Taxonomy" id="57577"/>
    <lineage>
        <taxon>Eukaryota</taxon>
        <taxon>Viridiplantae</taxon>
        <taxon>Streptophyta</taxon>
        <taxon>Embryophyta</taxon>
        <taxon>Tracheophyta</taxon>
        <taxon>Spermatophyta</taxon>
        <taxon>Magnoliopsida</taxon>
        <taxon>eudicotyledons</taxon>
        <taxon>Gunneridae</taxon>
        <taxon>Pentapetalae</taxon>
        <taxon>rosids</taxon>
        <taxon>fabids</taxon>
        <taxon>Fabales</taxon>
        <taxon>Fabaceae</taxon>
        <taxon>Papilionoideae</taxon>
        <taxon>50 kb inversion clade</taxon>
        <taxon>NPAAA clade</taxon>
        <taxon>Hologalegina</taxon>
        <taxon>IRL clade</taxon>
        <taxon>Trifolieae</taxon>
        <taxon>Trifolium</taxon>
    </lineage>
</organism>
<evidence type="ECO:0000313" key="2">
    <source>
        <dbReference type="Proteomes" id="UP001177021"/>
    </source>
</evidence>
<dbReference type="EMBL" id="CASHSV030000409">
    <property type="protein sequence ID" value="CAJ2662053.1"/>
    <property type="molecule type" value="Genomic_DNA"/>
</dbReference>
<evidence type="ECO:0000313" key="1">
    <source>
        <dbReference type="EMBL" id="CAJ2662053.1"/>
    </source>
</evidence>
<dbReference type="Proteomes" id="UP001177021">
    <property type="component" value="Unassembled WGS sequence"/>
</dbReference>
<name>A0ACB0KY20_TRIPR</name>
<proteinExistence type="predicted"/>
<sequence length="97" mass="11152">MSYEVRENEVDESRIKQTMTSLLVFKNLLNISKRGIIRFSKLQCKILGFAVNNETISEEEAPFDRKNSNFGKIALLGCDESNHGAFVMMMRMLESEK</sequence>
<accession>A0ACB0KY20</accession>
<keyword evidence="2" id="KW-1185">Reference proteome</keyword>
<reference evidence="1" key="1">
    <citation type="submission" date="2023-10" db="EMBL/GenBank/DDBJ databases">
        <authorList>
            <person name="Rodriguez Cubillos JULIANA M."/>
            <person name="De Vega J."/>
        </authorList>
    </citation>
    <scope>NUCLEOTIDE SEQUENCE</scope>
</reference>
<gene>
    <name evidence="1" type="ORF">MILVUS5_LOCUS27674</name>
</gene>
<protein>
    <submittedName>
        <fullName evidence="1">Uncharacterized protein</fullName>
    </submittedName>
</protein>